<evidence type="ECO:0000256" key="18">
    <source>
        <dbReference type="ARBA" id="ARBA00046376"/>
    </source>
</evidence>
<feature type="domain" description="Major facilitator superfamily (MFS) profile" evidence="21">
    <location>
        <begin position="77"/>
        <end position="537"/>
    </location>
</feature>
<dbReference type="Proteomes" id="UP001448207">
    <property type="component" value="Unassembled WGS sequence"/>
</dbReference>
<comment type="catalytic activity">
    <reaction evidence="10">
        <text>L-lysyl-L-lysine(out) = L-lysyl-L-lysine(in)</text>
        <dbReference type="Rhea" id="RHEA:79403"/>
        <dbReference type="ChEBI" id="CHEBI:229956"/>
    </reaction>
</comment>
<comment type="catalytic activity">
    <reaction evidence="11">
        <text>L-arginyl-glycine(out) = L-arginyl-glycine(in)</text>
        <dbReference type="Rhea" id="RHEA:79391"/>
        <dbReference type="ChEBI" id="CHEBI:229955"/>
    </reaction>
</comment>
<evidence type="ECO:0000259" key="21">
    <source>
        <dbReference type="PROSITE" id="PS50850"/>
    </source>
</evidence>
<comment type="catalytic activity">
    <reaction evidence="12">
        <text>L-histidyl-L-alpha-amino acid(out) = L-histidyl-L-alpha-amino acid(in)</text>
        <dbReference type="Rhea" id="RHEA:79379"/>
        <dbReference type="ChEBI" id="CHEBI:229964"/>
    </reaction>
</comment>
<comment type="catalytic activity">
    <reaction evidence="7">
        <text>L-alpha-aminoacyl-L-lysine(out) = L-alpha-aminoacyl-L-lysine(in)</text>
        <dbReference type="Rhea" id="RHEA:79383"/>
        <dbReference type="ChEBI" id="CHEBI:229966"/>
    </reaction>
</comment>
<feature type="region of interest" description="Disordered" evidence="19">
    <location>
        <begin position="293"/>
        <end position="312"/>
    </location>
</feature>
<feature type="transmembrane region" description="Helical" evidence="20">
    <location>
        <begin position="598"/>
        <end position="622"/>
    </location>
</feature>
<keyword evidence="20" id="KW-0472">Membrane</keyword>
<evidence type="ECO:0000313" key="23">
    <source>
        <dbReference type="Proteomes" id="UP001448207"/>
    </source>
</evidence>
<evidence type="ECO:0000256" key="14">
    <source>
        <dbReference type="ARBA" id="ARBA00044924"/>
    </source>
</evidence>
<dbReference type="InterPro" id="IPR020846">
    <property type="entry name" value="MFS_dom"/>
</dbReference>
<comment type="catalytic activity">
    <reaction evidence="2">
        <text>L-lysyl-L-alanine(out) = L-lysyl-L-alanine(in)</text>
        <dbReference type="Rhea" id="RHEA:79399"/>
        <dbReference type="ChEBI" id="CHEBI:229954"/>
    </reaction>
</comment>
<feature type="transmembrane region" description="Helical" evidence="20">
    <location>
        <begin position="433"/>
        <end position="452"/>
    </location>
</feature>
<evidence type="ECO:0000256" key="3">
    <source>
        <dbReference type="ARBA" id="ARBA00044878"/>
    </source>
</evidence>
<feature type="transmembrane region" description="Helical" evidence="20">
    <location>
        <begin position="115"/>
        <end position="137"/>
    </location>
</feature>
<evidence type="ECO:0000256" key="8">
    <source>
        <dbReference type="ARBA" id="ARBA00044898"/>
    </source>
</evidence>
<sequence>MSCDKSHQNSDGPSIAIEDNDSRNRQSLDKSFSIHTASVSLDQSLFGVVPEQNDLSVSSYTSREKKAPKDPSWQLKTLVLMCMLAIPVGCHYLEATVGTLKTSLKNSMNINNTQFSILLSSVTLVNTILPLLVGNLVDDISFVGSIRSTTIVSTIIFAGSVLVSVASTYNNYAMMVTGQVIYGLGDGMIVTMQEAILSRWFRDQQLSIIVGLMLSVARLTKWAAKMVSYPIIEATGSKNWPIYIATGFCGLGVVMNSIYWFALYKYGYATASGRELQLHSKVHAIHPEPLEKDEYSRSLSVPSNLPHSRHNSHTSSILSQHIVNSKNLKWTASLIFYIPGIFWMVPWVQLVMSSVLSSFSDIATEFVQFRFGTTSVTAGYQSSLTQVVPIVAAPLMGVVVHRYGKRLFVLFAGTLVLITALVLLAFTNATPEVGLIMFSLALALGPIGLLSSTPLLLPHEMIGTGMGLHKSSNNIGTTIVSVLVGYVQDLTFHDGDSKDNLTDLASEYDGVMVLYIVLACCSTLVAIIFWVLDRKFLDGWLQINKKRREERLDRVYAEQDGSNDIPDNTTTPKPNPECDEHKHTSLQRIGSQLLKKRSFVYVGIFLLWLFIAWVIFFTFALMPVYQKYNVVD</sequence>
<evidence type="ECO:0000256" key="11">
    <source>
        <dbReference type="ARBA" id="ARBA00044903"/>
    </source>
</evidence>
<comment type="catalytic activity">
    <reaction evidence="4">
        <text>L-alpha-aminoacyl-L-arginine(out) = L-alpha-aminoacyl-L-arginine(in)</text>
        <dbReference type="Rhea" id="RHEA:79367"/>
        <dbReference type="ChEBI" id="CHEBI:229968"/>
    </reaction>
</comment>
<comment type="caution">
    <text evidence="22">The sequence shown here is derived from an EMBL/GenBank/DDBJ whole genome shotgun (WGS) entry which is preliminary data.</text>
</comment>
<evidence type="ECO:0000256" key="5">
    <source>
        <dbReference type="ARBA" id="ARBA00044884"/>
    </source>
</evidence>
<proteinExistence type="predicted"/>
<feature type="compositionally biased region" description="Polar residues" evidence="19">
    <location>
        <begin position="560"/>
        <end position="572"/>
    </location>
</feature>
<comment type="subcellular location">
    <subcellularLocation>
        <location evidence="1">Membrane</location>
        <topology evidence="1">Multi-pass membrane protein</topology>
    </subcellularLocation>
</comment>
<evidence type="ECO:0000256" key="6">
    <source>
        <dbReference type="ARBA" id="ARBA00044891"/>
    </source>
</evidence>
<reference evidence="22 23" key="1">
    <citation type="submission" date="2024-04" db="EMBL/GenBank/DDBJ databases">
        <title>Symmetric and asymmetric DNA N6-adenine methylation regulates different biological responses in Mucorales.</title>
        <authorList>
            <consortium name="Lawrence Berkeley National Laboratory"/>
            <person name="Lax C."/>
            <person name="Mondo S.J."/>
            <person name="Osorio-Concepcion M."/>
            <person name="Muszewska A."/>
            <person name="Corrochano-Luque M."/>
            <person name="Gutierrez G."/>
            <person name="Riley R."/>
            <person name="Lipzen A."/>
            <person name="Guo J."/>
            <person name="Hundley H."/>
            <person name="Amirebrahimi M."/>
            <person name="Ng V."/>
            <person name="Lorenzo-Gutierrez D."/>
            <person name="Binder U."/>
            <person name="Yang J."/>
            <person name="Song Y."/>
            <person name="Canovas D."/>
            <person name="Navarro E."/>
            <person name="Freitag M."/>
            <person name="Gabaldon T."/>
            <person name="Grigoriev I.V."/>
            <person name="Corrochano L.M."/>
            <person name="Nicolas F.E."/>
            <person name="Garre V."/>
        </authorList>
    </citation>
    <scope>NUCLEOTIDE SEQUENCE [LARGE SCALE GENOMIC DNA]</scope>
    <source>
        <strain evidence="22 23">L51</strain>
    </source>
</reference>
<feature type="transmembrane region" description="Helical" evidence="20">
    <location>
        <begin position="473"/>
        <end position="492"/>
    </location>
</feature>
<gene>
    <name evidence="22" type="ORF">J3Q64DRAFT_1149581</name>
</gene>
<comment type="catalytic activity">
    <reaction evidence="14">
        <text>L-lysyl-glycine(out) = L-lysyl-glycine(in)</text>
        <dbReference type="Rhea" id="RHEA:79407"/>
        <dbReference type="ChEBI" id="CHEBI:191202"/>
    </reaction>
</comment>
<feature type="transmembrane region" description="Helical" evidence="20">
    <location>
        <begin position="73"/>
        <end position="95"/>
    </location>
</feature>
<evidence type="ECO:0000256" key="16">
    <source>
        <dbReference type="ARBA" id="ARBA00045018"/>
    </source>
</evidence>
<feature type="region of interest" description="Disordered" evidence="19">
    <location>
        <begin position="1"/>
        <end position="27"/>
    </location>
</feature>
<evidence type="ECO:0000256" key="1">
    <source>
        <dbReference type="ARBA" id="ARBA00004141"/>
    </source>
</evidence>
<accession>A0ABR3AVB8</accession>
<evidence type="ECO:0000256" key="17">
    <source>
        <dbReference type="ARBA" id="ARBA00045709"/>
    </source>
</evidence>
<keyword evidence="23" id="KW-1185">Reference proteome</keyword>
<dbReference type="PANTHER" id="PTHR23512">
    <property type="entry name" value="MAJOR FACILITATOR SUPERFAMILY DOMAIN-CONTAINING PROTEIN 1"/>
    <property type="match status" value="1"/>
</dbReference>
<feature type="compositionally biased region" description="Polar residues" evidence="19">
    <location>
        <begin position="297"/>
        <end position="306"/>
    </location>
</feature>
<evidence type="ECO:0000256" key="15">
    <source>
        <dbReference type="ARBA" id="ARBA00044985"/>
    </source>
</evidence>
<comment type="catalytic activity">
    <reaction evidence="8">
        <text>L-aspartyl-L-lysine(out) = L-aspartyl-L-lysine(in)</text>
        <dbReference type="Rhea" id="RHEA:79411"/>
        <dbReference type="ChEBI" id="CHEBI:229953"/>
    </reaction>
</comment>
<evidence type="ECO:0000256" key="7">
    <source>
        <dbReference type="ARBA" id="ARBA00044893"/>
    </source>
</evidence>
<comment type="catalytic activity">
    <reaction evidence="5">
        <text>L-alpha-aminoacyl-L-histidine(out) = L-alpha-aminoacyl-L-histidine(in)</text>
        <dbReference type="Rhea" id="RHEA:79375"/>
        <dbReference type="ChEBI" id="CHEBI:229967"/>
    </reaction>
</comment>
<evidence type="ECO:0000313" key="22">
    <source>
        <dbReference type="EMBL" id="KAL0082846.1"/>
    </source>
</evidence>
<comment type="catalytic activity">
    <reaction evidence="9">
        <text>L-arginyl-L-alpha-amino acid(out) = L-arginyl-L-alpha-amino acid(in)</text>
        <dbReference type="Rhea" id="RHEA:79371"/>
        <dbReference type="ChEBI" id="CHEBI:84315"/>
    </reaction>
</comment>
<comment type="catalytic activity">
    <reaction evidence="13">
        <text>L-alanyl-L-lysine(out) = L-alanyl-L-lysine(in)</text>
        <dbReference type="Rhea" id="RHEA:79415"/>
        <dbReference type="ChEBI" id="CHEBI:192470"/>
    </reaction>
</comment>
<evidence type="ECO:0000256" key="13">
    <source>
        <dbReference type="ARBA" id="ARBA00044919"/>
    </source>
</evidence>
<evidence type="ECO:0000256" key="19">
    <source>
        <dbReference type="SAM" id="MobiDB-lite"/>
    </source>
</evidence>
<comment type="catalytic activity">
    <reaction evidence="3">
        <text>L-histidyl-glycine(out) = L-histidyl-glycine(in)</text>
        <dbReference type="Rhea" id="RHEA:79395"/>
        <dbReference type="ChEBI" id="CHEBI:229957"/>
    </reaction>
</comment>
<feature type="transmembrane region" description="Helical" evidence="20">
    <location>
        <begin position="512"/>
        <end position="532"/>
    </location>
</feature>
<comment type="subunit">
    <text evidence="18">Homodimer. Interacts with lysosomal protein GLMP (via lumenal domain); the interaction starts while both proteins are still in the endoplasmic reticulum and is required for stabilization of MFSD1 in lysosomes but has no direct effect on its targeting to lysosomes or transporter activity.</text>
</comment>
<feature type="transmembrane region" description="Helical" evidence="20">
    <location>
        <begin position="379"/>
        <end position="400"/>
    </location>
</feature>
<organism evidence="22 23">
    <name type="scientific">Phycomyces blakesleeanus</name>
    <dbReference type="NCBI Taxonomy" id="4837"/>
    <lineage>
        <taxon>Eukaryota</taxon>
        <taxon>Fungi</taxon>
        <taxon>Fungi incertae sedis</taxon>
        <taxon>Mucoromycota</taxon>
        <taxon>Mucoromycotina</taxon>
        <taxon>Mucoromycetes</taxon>
        <taxon>Mucorales</taxon>
        <taxon>Phycomycetaceae</taxon>
        <taxon>Phycomyces</taxon>
    </lineage>
</organism>
<keyword evidence="20" id="KW-1133">Transmembrane helix</keyword>
<comment type="function">
    <text evidence="17">Lysosomal dipeptide uniporter that selectively exports lysine, arginine or histidine-containing dipeptides with a net positive charge from the lysosome lumen into the cytosol. Could play a role in a specific type of protein O-glycosylation indirectly regulating macrophages migration and tissue invasion. Also essential for liver homeostasis.</text>
</comment>
<feature type="transmembrane region" description="Helical" evidence="20">
    <location>
        <begin position="149"/>
        <end position="166"/>
    </location>
</feature>
<dbReference type="PROSITE" id="PS50850">
    <property type="entry name" value="MFS"/>
    <property type="match status" value="1"/>
</dbReference>
<comment type="catalytic activity">
    <reaction evidence="6">
        <text>L-lysyl-L-alpha-amino acid(out) = L-lysyl-L-alpha-amino acid(in)</text>
        <dbReference type="Rhea" id="RHEA:79387"/>
        <dbReference type="ChEBI" id="CHEBI:229965"/>
    </reaction>
</comment>
<feature type="transmembrane region" description="Helical" evidence="20">
    <location>
        <begin position="240"/>
        <end position="264"/>
    </location>
</feature>
<keyword evidence="20" id="KW-0812">Transmembrane</keyword>
<protein>
    <recommendedName>
        <fullName evidence="15">Lysosomal dipeptide transporter MFSD1</fullName>
    </recommendedName>
    <alternativeName>
        <fullName evidence="16">Major facilitator superfamily domain-containing protein 1</fullName>
    </alternativeName>
</protein>
<dbReference type="SUPFAM" id="SSF103473">
    <property type="entry name" value="MFS general substrate transporter"/>
    <property type="match status" value="1"/>
</dbReference>
<dbReference type="PANTHER" id="PTHR23512:SF12">
    <property type="entry name" value="TRANSPORTER, PUTATIVE (AFU_ORTHOLOGUE AFUA_4G00260)-RELATED"/>
    <property type="match status" value="1"/>
</dbReference>
<feature type="transmembrane region" description="Helical" evidence="20">
    <location>
        <begin position="407"/>
        <end position="427"/>
    </location>
</feature>
<evidence type="ECO:0000256" key="2">
    <source>
        <dbReference type="ARBA" id="ARBA00044876"/>
    </source>
</evidence>
<dbReference type="Pfam" id="PF07690">
    <property type="entry name" value="MFS_1"/>
    <property type="match status" value="1"/>
</dbReference>
<feature type="region of interest" description="Disordered" evidence="19">
    <location>
        <begin position="559"/>
        <end position="581"/>
    </location>
</feature>
<evidence type="ECO:0000256" key="4">
    <source>
        <dbReference type="ARBA" id="ARBA00044881"/>
    </source>
</evidence>
<evidence type="ECO:0000256" key="10">
    <source>
        <dbReference type="ARBA" id="ARBA00044900"/>
    </source>
</evidence>
<name>A0ABR3AVB8_PHYBL</name>
<dbReference type="InterPro" id="IPR011701">
    <property type="entry name" value="MFS"/>
</dbReference>
<dbReference type="Gene3D" id="1.20.1250.20">
    <property type="entry name" value="MFS general substrate transporter like domains"/>
    <property type="match status" value="2"/>
</dbReference>
<dbReference type="EMBL" id="JBCLYO010000014">
    <property type="protein sequence ID" value="KAL0082846.1"/>
    <property type="molecule type" value="Genomic_DNA"/>
</dbReference>
<evidence type="ECO:0000256" key="9">
    <source>
        <dbReference type="ARBA" id="ARBA00044899"/>
    </source>
</evidence>
<evidence type="ECO:0000256" key="20">
    <source>
        <dbReference type="SAM" id="Phobius"/>
    </source>
</evidence>
<feature type="transmembrane region" description="Helical" evidence="20">
    <location>
        <begin position="334"/>
        <end position="359"/>
    </location>
</feature>
<evidence type="ECO:0000256" key="12">
    <source>
        <dbReference type="ARBA" id="ARBA00044912"/>
    </source>
</evidence>
<dbReference type="InterPro" id="IPR036259">
    <property type="entry name" value="MFS_trans_sf"/>
</dbReference>
<dbReference type="InterPro" id="IPR052187">
    <property type="entry name" value="MFSD1"/>
</dbReference>